<gene>
    <name evidence="2" type="ORF">F2Q69_00029523</name>
</gene>
<keyword evidence="1" id="KW-0472">Membrane</keyword>
<reference evidence="2" key="1">
    <citation type="submission" date="2019-12" db="EMBL/GenBank/DDBJ databases">
        <title>Genome sequencing and annotation of Brassica cretica.</title>
        <authorList>
            <person name="Studholme D.J."/>
            <person name="Sarris P."/>
        </authorList>
    </citation>
    <scope>NUCLEOTIDE SEQUENCE</scope>
    <source>
        <strain evidence="2">PFS-109/04</strain>
        <tissue evidence="2">Leaf</tissue>
    </source>
</reference>
<organism evidence="2 3">
    <name type="scientific">Brassica cretica</name>
    <name type="common">Mustard</name>
    <dbReference type="NCBI Taxonomy" id="69181"/>
    <lineage>
        <taxon>Eukaryota</taxon>
        <taxon>Viridiplantae</taxon>
        <taxon>Streptophyta</taxon>
        <taxon>Embryophyta</taxon>
        <taxon>Tracheophyta</taxon>
        <taxon>Spermatophyta</taxon>
        <taxon>Magnoliopsida</taxon>
        <taxon>eudicotyledons</taxon>
        <taxon>Gunneridae</taxon>
        <taxon>Pentapetalae</taxon>
        <taxon>rosids</taxon>
        <taxon>malvids</taxon>
        <taxon>Brassicales</taxon>
        <taxon>Brassicaceae</taxon>
        <taxon>Brassiceae</taxon>
        <taxon>Brassica</taxon>
    </lineage>
</organism>
<dbReference type="EMBL" id="QGKX02000088">
    <property type="protein sequence ID" value="KAF3586325.1"/>
    <property type="molecule type" value="Genomic_DNA"/>
</dbReference>
<evidence type="ECO:0000313" key="3">
    <source>
        <dbReference type="Proteomes" id="UP000712600"/>
    </source>
</evidence>
<name>A0A8S9RY72_BRACR</name>
<proteinExistence type="predicted"/>
<keyword evidence="1" id="KW-0812">Transmembrane</keyword>
<comment type="caution">
    <text evidence="2">The sequence shown here is derived from an EMBL/GenBank/DDBJ whole genome shotgun (WGS) entry which is preliminary data.</text>
</comment>
<evidence type="ECO:0000313" key="2">
    <source>
        <dbReference type="EMBL" id="KAF3586325.1"/>
    </source>
</evidence>
<protein>
    <submittedName>
        <fullName evidence="2">Uncharacterized protein</fullName>
    </submittedName>
</protein>
<dbReference type="Proteomes" id="UP000712600">
    <property type="component" value="Unassembled WGS sequence"/>
</dbReference>
<accession>A0A8S9RY72</accession>
<sequence length="208" mass="23344">MSPVWVRGSLQSHGFSYAALIFLKLQGGIGLVSALYDLPSEGVVLLGERRFCHYFWILMEQRPSKFKIGGIDLIDTDLQLVSSQAATVDIRRTKLFEKFVYALIVSLLSALRGFIATNLILRLGSPLATNPLSEQRLVNHFSYSPEDIPLFILRVGSEYYAPIMRHAGSVQWRADESTHWSEGFDTKIRIGNLYLTLAPSPPSLKSKQ</sequence>
<dbReference type="AlphaFoldDB" id="A0A8S9RY72"/>
<keyword evidence="1" id="KW-1133">Transmembrane helix</keyword>
<evidence type="ECO:0000256" key="1">
    <source>
        <dbReference type="SAM" id="Phobius"/>
    </source>
</evidence>
<feature type="transmembrane region" description="Helical" evidence="1">
    <location>
        <begin position="99"/>
        <end position="121"/>
    </location>
</feature>